<name>A0AC58SEK0_TOBAC</name>
<reference evidence="1" key="1">
    <citation type="journal article" date="2014" name="Nat. Commun.">
        <title>The tobacco genome sequence and its comparison with those of tomato and potato.</title>
        <authorList>
            <person name="Sierro N."/>
            <person name="Battey J.N."/>
            <person name="Ouadi S."/>
            <person name="Bakaher N."/>
            <person name="Bovet L."/>
            <person name="Willig A."/>
            <person name="Goepfert S."/>
            <person name="Peitsch M.C."/>
            <person name="Ivanov N.V."/>
        </authorList>
    </citation>
    <scope>NUCLEOTIDE SEQUENCE [LARGE SCALE GENOMIC DNA]</scope>
</reference>
<dbReference type="Proteomes" id="UP000790787">
    <property type="component" value="Chromosome 12"/>
</dbReference>
<accession>A0AC58SEK0</accession>
<keyword evidence="1" id="KW-1185">Reference proteome</keyword>
<dbReference type="RefSeq" id="XP_075083398.1">
    <property type="nucleotide sequence ID" value="XM_075227297.1"/>
</dbReference>
<organism evidence="1 2">
    <name type="scientific">Nicotiana tabacum</name>
    <name type="common">Common tobacco</name>
    <dbReference type="NCBI Taxonomy" id="4097"/>
    <lineage>
        <taxon>Eukaryota</taxon>
        <taxon>Viridiplantae</taxon>
        <taxon>Streptophyta</taxon>
        <taxon>Embryophyta</taxon>
        <taxon>Tracheophyta</taxon>
        <taxon>Spermatophyta</taxon>
        <taxon>Magnoliopsida</taxon>
        <taxon>eudicotyledons</taxon>
        <taxon>Gunneridae</taxon>
        <taxon>Pentapetalae</taxon>
        <taxon>asterids</taxon>
        <taxon>lamiids</taxon>
        <taxon>Solanales</taxon>
        <taxon>Solanaceae</taxon>
        <taxon>Nicotianoideae</taxon>
        <taxon>Nicotianeae</taxon>
        <taxon>Nicotiana</taxon>
    </lineage>
</organism>
<evidence type="ECO:0000313" key="1">
    <source>
        <dbReference type="Proteomes" id="UP000790787"/>
    </source>
</evidence>
<protein>
    <submittedName>
        <fullName evidence="2">Actin-85C-like</fullName>
    </submittedName>
</protein>
<evidence type="ECO:0000313" key="2">
    <source>
        <dbReference type="RefSeq" id="XP_075083398.1"/>
    </source>
</evidence>
<gene>
    <name evidence="2" type="primary">LOC107816828</name>
</gene>
<proteinExistence type="predicted"/>
<sequence length="154" mass="17048">MEKLWHRTFYNELRVAPKEHPILLTEAPLNLEANGEKMTHIMYETFNLPAMYIANQAVLSLFANGRTTGIVLNSGDGVTHTVPIYEGHALPHAISRLDLGGCDLINILWETLCVINCAVESRYKYFSLISAFALYAPLYGATGRQSSGASGYPK</sequence>
<reference evidence="2" key="2">
    <citation type="submission" date="2025-08" db="UniProtKB">
        <authorList>
            <consortium name="RefSeq"/>
        </authorList>
    </citation>
    <scope>IDENTIFICATION</scope>
    <source>
        <tissue evidence="2">Leaf</tissue>
    </source>
</reference>